<dbReference type="InterPro" id="IPR035979">
    <property type="entry name" value="RBD_domain_sf"/>
</dbReference>
<keyword evidence="6" id="KW-1185">Reference proteome</keyword>
<dbReference type="SMART" id="SM00360">
    <property type="entry name" value="RRM"/>
    <property type="match status" value="2"/>
</dbReference>
<evidence type="ECO:0000256" key="1">
    <source>
        <dbReference type="ARBA" id="ARBA00022884"/>
    </source>
</evidence>
<dbReference type="Pfam" id="PF14709">
    <property type="entry name" value="DND1_DSRM"/>
    <property type="match status" value="1"/>
</dbReference>
<dbReference type="SUPFAM" id="SSF54928">
    <property type="entry name" value="RNA-binding domain, RBD"/>
    <property type="match status" value="1"/>
</dbReference>
<evidence type="ECO:0000256" key="2">
    <source>
        <dbReference type="PROSITE-ProRule" id="PRU00176"/>
    </source>
</evidence>
<dbReference type="InterPro" id="IPR000504">
    <property type="entry name" value="RRM_dom"/>
</dbReference>
<reference evidence="5 6" key="1">
    <citation type="submission" date="2020-06" db="EMBL/GenBank/DDBJ databases">
        <authorList>
            <consortium name="Wellcome Sanger Institute Data Sharing"/>
        </authorList>
    </citation>
    <scope>NUCLEOTIDE SEQUENCE [LARGE SCALE GENOMIC DNA]</scope>
</reference>
<gene>
    <name evidence="5" type="primary">DND1</name>
</gene>
<feature type="region of interest" description="Disordered" evidence="3">
    <location>
        <begin position="41"/>
        <end position="61"/>
    </location>
</feature>
<dbReference type="AlphaFoldDB" id="A0AAY4CJ60"/>
<dbReference type="Pfam" id="PF00076">
    <property type="entry name" value="RRM_1"/>
    <property type="match status" value="1"/>
</dbReference>
<evidence type="ECO:0000256" key="3">
    <source>
        <dbReference type="SAM" id="MobiDB-lite"/>
    </source>
</evidence>
<evidence type="ECO:0000259" key="4">
    <source>
        <dbReference type="PROSITE" id="PS50102"/>
    </source>
</evidence>
<dbReference type="GeneTree" id="ENSGT00940000159225"/>
<dbReference type="InterPro" id="IPR012677">
    <property type="entry name" value="Nucleotide-bd_a/b_plait_sf"/>
</dbReference>
<dbReference type="GO" id="GO:0003723">
    <property type="term" value="F:RNA binding"/>
    <property type="evidence" value="ECO:0007669"/>
    <property type="project" value="UniProtKB-UniRule"/>
</dbReference>
<proteinExistence type="predicted"/>
<evidence type="ECO:0000313" key="5">
    <source>
        <dbReference type="Ensembl" id="ENSDCDP00010033240.1"/>
    </source>
</evidence>
<feature type="domain" description="RRM" evidence="4">
    <location>
        <begin position="62"/>
        <end position="140"/>
    </location>
</feature>
<dbReference type="Ensembl" id="ENSDCDT00010041238.1">
    <property type="protein sequence ID" value="ENSDCDP00010033240.1"/>
    <property type="gene ID" value="ENSDCDG00010020962.1"/>
</dbReference>
<name>A0AAY4CJ60_9TELE</name>
<protein>
    <recommendedName>
        <fullName evidence="4">RRM domain-containing protein</fullName>
    </recommendedName>
</protein>
<organism evidence="5 6">
    <name type="scientific">Denticeps clupeoides</name>
    <name type="common">denticle herring</name>
    <dbReference type="NCBI Taxonomy" id="299321"/>
    <lineage>
        <taxon>Eukaryota</taxon>
        <taxon>Metazoa</taxon>
        <taxon>Chordata</taxon>
        <taxon>Craniata</taxon>
        <taxon>Vertebrata</taxon>
        <taxon>Euteleostomi</taxon>
        <taxon>Actinopterygii</taxon>
        <taxon>Neopterygii</taxon>
        <taxon>Teleostei</taxon>
        <taxon>Clupei</taxon>
        <taxon>Clupeiformes</taxon>
        <taxon>Denticipitoidei</taxon>
        <taxon>Denticipitidae</taxon>
        <taxon>Denticeps</taxon>
    </lineage>
</organism>
<dbReference type="PANTHER" id="PTHR21245">
    <property type="entry name" value="HETEROGENEOUS NUCLEAR RIBONUCLEOPROTEIN"/>
    <property type="match status" value="1"/>
</dbReference>
<dbReference type="Gene3D" id="3.30.70.330">
    <property type="match status" value="2"/>
</dbReference>
<sequence length="406" mass="44988">YNGDNSVRAQCLSGRLSFSPKRVKALEDWLMKTGVRLTQVNGQRKYGGPPPGWTGPPPGSGSEVFISDIPRDLYEDYLIPLFQSVGQLYEFRLMMNFSGQNRGFAYAKYGDSAVAASAIRQLHRFRLPSGTLLVVRRSTDKRQLLLGDLPHSLVREELLDILNGLSDGVQAVTIRTMQVGTLGDKKTSALVQYSSHHAASMAKKEVMQVFKKRYGTPITVKWMCFSRPEEDVQKERPVAQTTPKMNPRPPPPSFFLSSRFQPHPVPCPAAQSFPRAVGSPLVCLHKQGVDLPKDCAVGQSPAVGGPQRNADLLLRRLCETCNLGEPLYSWRFCSAGLDGFVCFAYHVSIPGLPAPVRGLVQVLPGAPGHSLEQELRRSIAERVLQTLADTTKLRPLIINDKFIFEY</sequence>
<dbReference type="Proteomes" id="UP000694580">
    <property type="component" value="Chromosome 18"/>
</dbReference>
<reference evidence="5" key="3">
    <citation type="submission" date="2025-09" db="UniProtKB">
        <authorList>
            <consortium name="Ensembl"/>
        </authorList>
    </citation>
    <scope>IDENTIFICATION</scope>
</reference>
<dbReference type="PROSITE" id="PS50102">
    <property type="entry name" value="RRM"/>
    <property type="match status" value="1"/>
</dbReference>
<keyword evidence="1 2" id="KW-0694">RNA-binding</keyword>
<accession>A0AAY4CJ60</accession>
<reference evidence="5" key="2">
    <citation type="submission" date="2025-08" db="UniProtKB">
        <authorList>
            <consortium name="Ensembl"/>
        </authorList>
    </citation>
    <scope>IDENTIFICATION</scope>
</reference>
<feature type="compositionally biased region" description="Pro residues" evidence="3">
    <location>
        <begin position="48"/>
        <end position="59"/>
    </location>
</feature>
<evidence type="ECO:0000313" key="6">
    <source>
        <dbReference type="Proteomes" id="UP000694580"/>
    </source>
</evidence>